<dbReference type="OrthoDB" id="2298622at2"/>
<keyword evidence="1" id="KW-0812">Transmembrane</keyword>
<evidence type="ECO:0000313" key="3">
    <source>
        <dbReference type="Proteomes" id="UP000198402"/>
    </source>
</evidence>
<reference evidence="2 3" key="1">
    <citation type="submission" date="2015-11" db="EMBL/GenBank/DDBJ databases">
        <title>Draft genome sequences of new species of the genus Lactobacillus isolated from orchardgrass silage.</title>
        <authorList>
            <person name="Tohno M."/>
            <person name="Tanizawa Y."/>
            <person name="Arita M."/>
        </authorList>
    </citation>
    <scope>NUCLEOTIDE SEQUENCE [LARGE SCALE GENOMIC DNA]</scope>
    <source>
        <strain evidence="2 3">IWT126</strain>
    </source>
</reference>
<name>A0A1Z5H4U7_9LACO</name>
<proteinExistence type="predicted"/>
<evidence type="ECO:0000256" key="1">
    <source>
        <dbReference type="SAM" id="Phobius"/>
    </source>
</evidence>
<keyword evidence="1" id="KW-1133">Transmembrane helix</keyword>
<accession>A0A1Z5H4U7</accession>
<dbReference type="RefSeq" id="WP_089136049.1">
    <property type="nucleotide sequence ID" value="NZ_BBFL01000001.1"/>
</dbReference>
<keyword evidence="1" id="KW-0472">Membrane</keyword>
<keyword evidence="3" id="KW-1185">Reference proteome</keyword>
<dbReference type="EMBL" id="BCMG01000001">
    <property type="protein sequence ID" value="GAT17939.1"/>
    <property type="molecule type" value="Genomic_DNA"/>
</dbReference>
<sequence length="136" mass="15393">MKLSKIIGIVVILVAAVALVVKLTSFGLGSPRSLQGNYFAESVPGRSGGGMLITAHSITYTPSGYTAFKANNLKWHKYGEYYRIQGHVNRNSYHAGYKEDYMYDRQGNELRVQTYGQYKHNRNFKGVTPFKLVHQR</sequence>
<feature type="transmembrane region" description="Helical" evidence="1">
    <location>
        <begin position="6"/>
        <end position="28"/>
    </location>
</feature>
<comment type="caution">
    <text evidence="2">The sequence shown here is derived from an EMBL/GenBank/DDBJ whole genome shotgun (WGS) entry which is preliminary data.</text>
</comment>
<dbReference type="AlphaFoldDB" id="A0A1Z5H4U7"/>
<dbReference type="Proteomes" id="UP000198402">
    <property type="component" value="Unassembled WGS sequence"/>
</dbReference>
<gene>
    <name evidence="2" type="ORF">IWT126_00196</name>
</gene>
<evidence type="ECO:0000313" key="2">
    <source>
        <dbReference type="EMBL" id="GAT17939.1"/>
    </source>
</evidence>
<protein>
    <submittedName>
        <fullName evidence="2">Uncharacterized protein</fullName>
    </submittedName>
</protein>
<organism evidence="2 3">
    <name type="scientific">Secundilactobacillus silagei JCM 19001</name>
    <dbReference type="NCBI Taxonomy" id="1302250"/>
    <lineage>
        <taxon>Bacteria</taxon>
        <taxon>Bacillati</taxon>
        <taxon>Bacillota</taxon>
        <taxon>Bacilli</taxon>
        <taxon>Lactobacillales</taxon>
        <taxon>Lactobacillaceae</taxon>
        <taxon>Secundilactobacillus</taxon>
    </lineage>
</organism>